<gene>
    <name evidence="1" type="ORF">ACCAA_180016</name>
</gene>
<dbReference type="STRING" id="1860102.ACCAA_180016"/>
<accession>A0A1A8XL97</accession>
<dbReference type="EMBL" id="FLQX01000090">
    <property type="protein sequence ID" value="SBT04723.1"/>
    <property type="molecule type" value="Genomic_DNA"/>
</dbReference>
<protein>
    <submittedName>
        <fullName evidence="1">Uncharacterized protein</fullName>
    </submittedName>
</protein>
<evidence type="ECO:0000313" key="2">
    <source>
        <dbReference type="Proteomes" id="UP000199169"/>
    </source>
</evidence>
<name>A0A1A8XL97_9PROT</name>
<sequence>MAFVNETLTEQDKAWFATFNFRSVFSTRDPIPAPRKWTIDRDRDAVLISLEGQGAEGYDVPPTFMVLIWSGQVIRIQAYNRGEGNFWDGTEEWWRLTYIGIPKTLAPQAATVLQLIQEALDAQGTAHRRDIVKAVHIQLPTPKFI</sequence>
<keyword evidence="2" id="KW-1185">Reference proteome</keyword>
<reference evidence="1 2" key="1">
    <citation type="submission" date="2016-06" db="EMBL/GenBank/DDBJ databases">
        <authorList>
            <person name="Kjaerup R.B."/>
            <person name="Dalgaard T.S."/>
            <person name="Juul-Madsen H.R."/>
        </authorList>
    </citation>
    <scope>NUCLEOTIDE SEQUENCE [LARGE SCALE GENOMIC DNA]</scope>
    <source>
        <strain evidence="1">3</strain>
    </source>
</reference>
<proteinExistence type="predicted"/>
<dbReference type="Proteomes" id="UP000199169">
    <property type="component" value="Unassembled WGS sequence"/>
</dbReference>
<dbReference type="AlphaFoldDB" id="A0A1A8XL97"/>
<evidence type="ECO:0000313" key="1">
    <source>
        <dbReference type="EMBL" id="SBT04723.1"/>
    </source>
</evidence>
<organism evidence="1 2">
    <name type="scientific">Candidatus Accumulibacter aalborgensis</name>
    <dbReference type="NCBI Taxonomy" id="1860102"/>
    <lineage>
        <taxon>Bacteria</taxon>
        <taxon>Pseudomonadati</taxon>
        <taxon>Pseudomonadota</taxon>
        <taxon>Betaproteobacteria</taxon>
        <taxon>Candidatus Accumulibacter</taxon>
    </lineage>
</organism>